<name>C9LGA0_9BACT</name>
<evidence type="ECO:0000256" key="1">
    <source>
        <dbReference type="ARBA" id="ARBA00022679"/>
    </source>
</evidence>
<proteinExistence type="predicted"/>
<dbReference type="PANTHER" id="PTHR43584:SF8">
    <property type="entry name" value="N-ACETYLMURAMATE ALPHA-1-PHOSPHATE URIDYLYLTRANSFERASE"/>
    <property type="match status" value="1"/>
</dbReference>
<evidence type="ECO:0000313" key="4">
    <source>
        <dbReference type="EMBL" id="EEX71708.1"/>
    </source>
</evidence>
<evidence type="ECO:0000256" key="2">
    <source>
        <dbReference type="ARBA" id="ARBA00022695"/>
    </source>
</evidence>
<dbReference type="Gene3D" id="3.90.550.10">
    <property type="entry name" value="Spore Coat Polysaccharide Biosynthesis Protein SpsA, Chain A"/>
    <property type="match status" value="1"/>
</dbReference>
<dbReference type="eggNOG" id="COG1208">
    <property type="taxonomic scope" value="Bacteria"/>
</dbReference>
<dbReference type="RefSeq" id="WP_006255015.1">
    <property type="nucleotide sequence ID" value="NZ_GG700642.1"/>
</dbReference>
<dbReference type="AlphaFoldDB" id="C9LGA0"/>
<dbReference type="HOGENOM" id="CLU_029499_2_1_10"/>
<dbReference type="GO" id="GO:0016779">
    <property type="term" value="F:nucleotidyltransferase activity"/>
    <property type="evidence" value="ECO:0007669"/>
    <property type="project" value="UniProtKB-KW"/>
</dbReference>
<accession>C9LGA0</accession>
<reference evidence="4" key="1">
    <citation type="submission" date="2009-09" db="EMBL/GenBank/DDBJ databases">
        <authorList>
            <person name="Weinstock G."/>
            <person name="Sodergren E."/>
            <person name="Clifton S."/>
            <person name="Fulton L."/>
            <person name="Fulton B."/>
            <person name="Courtney L."/>
            <person name="Fronick C."/>
            <person name="Harrison M."/>
            <person name="Strong C."/>
            <person name="Farmer C."/>
            <person name="Delahaunty K."/>
            <person name="Markovic C."/>
            <person name="Hall O."/>
            <person name="Minx P."/>
            <person name="Tomlinson C."/>
            <person name="Mitreva M."/>
            <person name="Nelson J."/>
            <person name="Hou S."/>
            <person name="Wollam A."/>
            <person name="Pepin K.H."/>
            <person name="Johnson M."/>
            <person name="Bhonagiri V."/>
            <person name="Nash W.E."/>
            <person name="Warren W."/>
            <person name="Chinwalla A."/>
            <person name="Mardis E.R."/>
            <person name="Wilson R.K."/>
        </authorList>
    </citation>
    <scope>NUCLEOTIDE SEQUENCE [LARGE SCALE GENOMIC DNA]</scope>
    <source>
        <strain evidence="4">ATCC 51259</strain>
    </source>
</reference>
<dbReference type="Pfam" id="PF00483">
    <property type="entry name" value="NTP_transferase"/>
    <property type="match status" value="1"/>
</dbReference>
<evidence type="ECO:0000313" key="5">
    <source>
        <dbReference type="Proteomes" id="UP000003460"/>
    </source>
</evidence>
<dbReference type="EMBL" id="ACIJ02000018">
    <property type="protein sequence ID" value="EEX71708.1"/>
    <property type="molecule type" value="Genomic_DNA"/>
</dbReference>
<gene>
    <name evidence="4" type="ORF">GCWU000325_01242</name>
</gene>
<feature type="domain" description="Nucleotidyl transferase" evidence="3">
    <location>
        <begin position="3"/>
        <end position="132"/>
    </location>
</feature>
<dbReference type="GeneID" id="84576234"/>
<dbReference type="Proteomes" id="UP000003460">
    <property type="component" value="Unassembled WGS sequence"/>
</dbReference>
<sequence>MRAMLFAAGKGTRLRPITDQIPKALVPVAGKPLLAIIIERLRNAGVREIVINIHHFGEQILDYLSNNDFGVNISVSDERESILDTGGGLKKAIPLFSSSDEPILLHNVDILSNADIASLYEKSSKQAATLLVSSRKTSRYLLFDENNCLRAWQNVTTGEMRSPYANIDLGRLRPYAFSGIHCFSPCLFPFMESFAERFSLIDFYLQVCDKVDIKCEVKPDLRMLDVGKIDTLQRAEEFLLDL</sequence>
<dbReference type="CDD" id="cd06422">
    <property type="entry name" value="NTP_transferase_like_1"/>
    <property type="match status" value="1"/>
</dbReference>
<dbReference type="STRING" id="626522.GCWU000325_01242"/>
<dbReference type="SUPFAM" id="SSF53448">
    <property type="entry name" value="Nucleotide-diphospho-sugar transferases"/>
    <property type="match status" value="1"/>
</dbReference>
<comment type="caution">
    <text evidence="4">The sequence shown here is derived from an EMBL/GenBank/DDBJ whole genome shotgun (WGS) entry which is preliminary data.</text>
</comment>
<dbReference type="InterPro" id="IPR050065">
    <property type="entry name" value="GlmU-like"/>
</dbReference>
<keyword evidence="5" id="KW-1185">Reference proteome</keyword>
<organism evidence="4 5">
    <name type="scientific">Alloprevotella tannerae ATCC 51259</name>
    <dbReference type="NCBI Taxonomy" id="626522"/>
    <lineage>
        <taxon>Bacteria</taxon>
        <taxon>Pseudomonadati</taxon>
        <taxon>Bacteroidota</taxon>
        <taxon>Bacteroidia</taxon>
        <taxon>Bacteroidales</taxon>
        <taxon>Prevotellaceae</taxon>
        <taxon>Alloprevotella</taxon>
    </lineage>
</organism>
<keyword evidence="2" id="KW-0548">Nucleotidyltransferase</keyword>
<dbReference type="InterPro" id="IPR005835">
    <property type="entry name" value="NTP_transferase_dom"/>
</dbReference>
<protein>
    <submittedName>
        <fullName evidence="4">Nucleotidyl transferase</fullName>
    </submittedName>
</protein>
<keyword evidence="1 4" id="KW-0808">Transferase</keyword>
<dbReference type="PANTHER" id="PTHR43584">
    <property type="entry name" value="NUCLEOTIDYL TRANSFERASE"/>
    <property type="match status" value="1"/>
</dbReference>
<dbReference type="OrthoDB" id="9813880at2"/>
<dbReference type="InterPro" id="IPR029044">
    <property type="entry name" value="Nucleotide-diphossugar_trans"/>
</dbReference>
<evidence type="ECO:0000259" key="3">
    <source>
        <dbReference type="Pfam" id="PF00483"/>
    </source>
</evidence>